<evidence type="ECO:0000256" key="2">
    <source>
        <dbReference type="ARBA" id="ARBA00022692"/>
    </source>
</evidence>
<dbReference type="EMBL" id="JBHFEH010000156">
    <property type="protein sequence ID" value="KAL2045345.1"/>
    <property type="molecule type" value="Genomic_DNA"/>
</dbReference>
<feature type="compositionally biased region" description="Polar residues" evidence="6">
    <location>
        <begin position="288"/>
        <end position="299"/>
    </location>
</feature>
<keyword evidence="4 7" id="KW-0472">Membrane</keyword>
<proteinExistence type="inferred from homology"/>
<name>A0ABR4AJL1_9LECA</name>
<protein>
    <recommendedName>
        <fullName evidence="8">Rhodopsin domain-containing protein</fullName>
    </recommendedName>
</protein>
<feature type="transmembrane region" description="Helical" evidence="7">
    <location>
        <begin position="44"/>
        <end position="63"/>
    </location>
</feature>
<dbReference type="InterPro" id="IPR052337">
    <property type="entry name" value="SAT4-like"/>
</dbReference>
<feature type="transmembrane region" description="Helical" evidence="7">
    <location>
        <begin position="83"/>
        <end position="110"/>
    </location>
</feature>
<evidence type="ECO:0000313" key="10">
    <source>
        <dbReference type="Proteomes" id="UP001590951"/>
    </source>
</evidence>
<feature type="compositionally biased region" description="Basic and acidic residues" evidence="6">
    <location>
        <begin position="300"/>
        <end position="310"/>
    </location>
</feature>
<comment type="subcellular location">
    <subcellularLocation>
        <location evidence="1">Membrane</location>
        <topology evidence="1">Multi-pass membrane protein</topology>
    </subcellularLocation>
</comment>
<dbReference type="PANTHER" id="PTHR33048:SF47">
    <property type="entry name" value="INTEGRAL MEMBRANE PROTEIN-RELATED"/>
    <property type="match status" value="1"/>
</dbReference>
<keyword evidence="3 7" id="KW-1133">Transmembrane helix</keyword>
<accession>A0ABR4AJL1</accession>
<sequence>MAASDDKSYLTTIAIVFAVSITFIAISLRFLARKLHQIPLGADDYLMVVGALFTIANALDYLWTNKYGNGRHLNTVEPSDLVLYWRTFYISYQLYGFAITAIKISILLFYRRIFSAGQLRKWINIVGVLVLAWLLANNLVFAFQCTPVRKAWEIEIAGYCINPLRTIQVVQAFNVALDAVILALPVSGVLRLQMSTSRKISVMAIFLLGGLSVVIALLRLIILLNENLDDITYKTSKCSWTVGEPAVEVLSGCLPTMAPLLNMRMYLKNLSSILRSPLSSRSRTSGSGDTKTNRSQYSHELNERKLRPDGDATMVSASAKRYVNMSENSDLVPLHSIMVRKDVDWRETRN</sequence>
<comment type="similarity">
    <text evidence="5">Belongs to the SAT4 family.</text>
</comment>
<feature type="domain" description="Rhodopsin" evidence="8">
    <location>
        <begin position="28"/>
        <end position="262"/>
    </location>
</feature>
<evidence type="ECO:0000256" key="1">
    <source>
        <dbReference type="ARBA" id="ARBA00004141"/>
    </source>
</evidence>
<dbReference type="InterPro" id="IPR049326">
    <property type="entry name" value="Rhodopsin_dom_fungi"/>
</dbReference>
<evidence type="ECO:0000259" key="8">
    <source>
        <dbReference type="Pfam" id="PF20684"/>
    </source>
</evidence>
<feature type="region of interest" description="Disordered" evidence="6">
    <location>
        <begin position="278"/>
        <end position="312"/>
    </location>
</feature>
<feature type="transmembrane region" description="Helical" evidence="7">
    <location>
        <begin position="122"/>
        <end position="143"/>
    </location>
</feature>
<evidence type="ECO:0000313" key="9">
    <source>
        <dbReference type="EMBL" id="KAL2045345.1"/>
    </source>
</evidence>
<comment type="caution">
    <text evidence="9">The sequence shown here is derived from an EMBL/GenBank/DDBJ whole genome shotgun (WGS) entry which is preliminary data.</text>
</comment>
<gene>
    <name evidence="9" type="ORF">ABVK25_012185</name>
</gene>
<organism evidence="9 10">
    <name type="scientific">Lepraria finkii</name>
    <dbReference type="NCBI Taxonomy" id="1340010"/>
    <lineage>
        <taxon>Eukaryota</taxon>
        <taxon>Fungi</taxon>
        <taxon>Dikarya</taxon>
        <taxon>Ascomycota</taxon>
        <taxon>Pezizomycotina</taxon>
        <taxon>Lecanoromycetes</taxon>
        <taxon>OSLEUM clade</taxon>
        <taxon>Lecanoromycetidae</taxon>
        <taxon>Lecanorales</taxon>
        <taxon>Lecanorineae</taxon>
        <taxon>Stereocaulaceae</taxon>
        <taxon>Lepraria</taxon>
    </lineage>
</organism>
<reference evidence="9 10" key="1">
    <citation type="submission" date="2024-09" db="EMBL/GenBank/DDBJ databases">
        <title>Rethinking Asexuality: The Enigmatic Case of Functional Sexual Genes in Lepraria (Stereocaulaceae).</title>
        <authorList>
            <person name="Doellman M."/>
            <person name="Sun Y."/>
            <person name="Barcenas-Pena A."/>
            <person name="Lumbsch H.T."/>
            <person name="Grewe F."/>
        </authorList>
    </citation>
    <scope>NUCLEOTIDE SEQUENCE [LARGE SCALE GENOMIC DNA]</scope>
    <source>
        <strain evidence="9 10">Grewe 0041</strain>
    </source>
</reference>
<keyword evidence="10" id="KW-1185">Reference proteome</keyword>
<feature type="transmembrane region" description="Helical" evidence="7">
    <location>
        <begin position="172"/>
        <end position="190"/>
    </location>
</feature>
<dbReference type="Proteomes" id="UP001590951">
    <property type="component" value="Unassembled WGS sequence"/>
</dbReference>
<evidence type="ECO:0000256" key="5">
    <source>
        <dbReference type="ARBA" id="ARBA00038359"/>
    </source>
</evidence>
<evidence type="ECO:0000256" key="6">
    <source>
        <dbReference type="SAM" id="MobiDB-lite"/>
    </source>
</evidence>
<dbReference type="Pfam" id="PF20684">
    <property type="entry name" value="Fung_rhodopsin"/>
    <property type="match status" value="1"/>
</dbReference>
<evidence type="ECO:0000256" key="4">
    <source>
        <dbReference type="ARBA" id="ARBA00023136"/>
    </source>
</evidence>
<dbReference type="PANTHER" id="PTHR33048">
    <property type="entry name" value="PTH11-LIKE INTEGRAL MEMBRANE PROTEIN (AFU_ORTHOLOGUE AFUA_5G11245)"/>
    <property type="match status" value="1"/>
</dbReference>
<evidence type="ECO:0000256" key="3">
    <source>
        <dbReference type="ARBA" id="ARBA00022989"/>
    </source>
</evidence>
<keyword evidence="2 7" id="KW-0812">Transmembrane</keyword>
<feature type="transmembrane region" description="Helical" evidence="7">
    <location>
        <begin position="12"/>
        <end position="32"/>
    </location>
</feature>
<evidence type="ECO:0000256" key="7">
    <source>
        <dbReference type="SAM" id="Phobius"/>
    </source>
</evidence>
<feature type="transmembrane region" description="Helical" evidence="7">
    <location>
        <begin position="202"/>
        <end position="224"/>
    </location>
</feature>
<feature type="compositionally biased region" description="Low complexity" evidence="6">
    <location>
        <begin position="278"/>
        <end position="287"/>
    </location>
</feature>